<feature type="region of interest" description="Disordered" evidence="6">
    <location>
        <begin position="225"/>
        <end position="255"/>
    </location>
</feature>
<dbReference type="PANTHER" id="PTHR11636">
    <property type="entry name" value="POU DOMAIN"/>
    <property type="match status" value="1"/>
</dbReference>
<evidence type="ECO:0000256" key="4">
    <source>
        <dbReference type="PROSITE-ProRule" id="PRU00108"/>
    </source>
</evidence>
<dbReference type="GO" id="GO:0000981">
    <property type="term" value="F:DNA-binding transcription factor activity, RNA polymerase II-specific"/>
    <property type="evidence" value="ECO:0007669"/>
    <property type="project" value="TreeGrafter"/>
</dbReference>
<feature type="domain" description="Homeobox" evidence="7">
    <location>
        <begin position="434"/>
        <end position="498"/>
    </location>
</feature>
<dbReference type="EMBL" id="AFYH01114472">
    <property type="status" value="NOT_ANNOTATED_CDS"/>
    <property type="molecule type" value="Genomic_DNA"/>
</dbReference>
<dbReference type="HOGENOM" id="CLU_025064_0_0_1"/>
<dbReference type="EMBL" id="AFYH01114481">
    <property type="status" value="NOT_ANNOTATED_CDS"/>
    <property type="molecule type" value="Genomic_DNA"/>
</dbReference>
<evidence type="ECO:0000256" key="2">
    <source>
        <dbReference type="ARBA" id="ARBA00023155"/>
    </source>
</evidence>
<proteinExistence type="predicted"/>
<evidence type="ECO:0000256" key="3">
    <source>
        <dbReference type="ARBA" id="ARBA00023242"/>
    </source>
</evidence>
<dbReference type="SUPFAM" id="SSF46689">
    <property type="entry name" value="Homeodomain-like"/>
    <property type="match status" value="2"/>
</dbReference>
<keyword evidence="9" id="KW-1185">Reference proteome</keyword>
<feature type="compositionally biased region" description="Polar residues" evidence="6">
    <location>
        <begin position="88"/>
        <end position="108"/>
    </location>
</feature>
<organism evidence="8 9">
    <name type="scientific">Latimeria chalumnae</name>
    <name type="common">Coelacanth</name>
    <dbReference type="NCBI Taxonomy" id="7897"/>
    <lineage>
        <taxon>Eukaryota</taxon>
        <taxon>Metazoa</taxon>
        <taxon>Chordata</taxon>
        <taxon>Craniata</taxon>
        <taxon>Vertebrata</taxon>
        <taxon>Euteleostomi</taxon>
        <taxon>Coelacanthiformes</taxon>
        <taxon>Coelacanthidae</taxon>
        <taxon>Latimeria</taxon>
    </lineage>
</organism>
<dbReference type="EMBL" id="AFYH01114473">
    <property type="status" value="NOT_ANNOTATED_CDS"/>
    <property type="molecule type" value="Genomic_DNA"/>
</dbReference>
<dbReference type="GO" id="GO:0000978">
    <property type="term" value="F:RNA polymerase II cis-regulatory region sequence-specific DNA binding"/>
    <property type="evidence" value="ECO:0007669"/>
    <property type="project" value="TreeGrafter"/>
</dbReference>
<feature type="compositionally biased region" description="Acidic residues" evidence="6">
    <location>
        <begin position="526"/>
        <end position="540"/>
    </location>
</feature>
<dbReference type="OMA" id="QPCKIEP"/>
<dbReference type="AlphaFoldDB" id="H2ZWG8"/>
<dbReference type="PROSITE" id="PS50071">
    <property type="entry name" value="HOMEOBOX_2"/>
    <property type="match status" value="2"/>
</dbReference>
<evidence type="ECO:0000313" key="8">
    <source>
        <dbReference type="Ensembl" id="ENSLACP00000001739.1"/>
    </source>
</evidence>
<dbReference type="InterPro" id="IPR001356">
    <property type="entry name" value="HD"/>
</dbReference>
<keyword evidence="3 4" id="KW-0539">Nucleus</keyword>
<dbReference type="FunCoup" id="H2ZWG8">
    <property type="interactions" value="209"/>
</dbReference>
<dbReference type="InterPro" id="IPR050255">
    <property type="entry name" value="POU_domain_TF"/>
</dbReference>
<gene>
    <name evidence="8" type="primary">HDX</name>
</gene>
<reference evidence="8" key="2">
    <citation type="submission" date="2025-08" db="UniProtKB">
        <authorList>
            <consortium name="Ensembl"/>
        </authorList>
    </citation>
    <scope>IDENTIFICATION</scope>
</reference>
<dbReference type="EMBL" id="AFYH01114478">
    <property type="status" value="NOT_ANNOTATED_CDS"/>
    <property type="molecule type" value="Genomic_DNA"/>
</dbReference>
<dbReference type="Bgee" id="ENSLACG00000001553">
    <property type="expression patterns" value="Expressed in chordate pharynx"/>
</dbReference>
<dbReference type="Proteomes" id="UP000008672">
    <property type="component" value="Unassembled WGS sequence"/>
</dbReference>
<protein>
    <submittedName>
        <fullName evidence="8">Highly divergent homeobox</fullName>
    </submittedName>
</protein>
<dbReference type="EMBL" id="AFYH01114474">
    <property type="status" value="NOT_ANNOTATED_CDS"/>
    <property type="molecule type" value="Genomic_DNA"/>
</dbReference>
<feature type="region of interest" description="Disordered" evidence="6">
    <location>
        <begin position="502"/>
        <end position="583"/>
    </location>
</feature>
<dbReference type="EMBL" id="AFYH01114476">
    <property type="status" value="NOT_ANNOTATED_CDS"/>
    <property type="molecule type" value="Genomic_DNA"/>
</dbReference>
<reference evidence="9" key="1">
    <citation type="submission" date="2011-08" db="EMBL/GenBank/DDBJ databases">
        <title>The draft genome of Latimeria chalumnae.</title>
        <authorList>
            <person name="Di Palma F."/>
            <person name="Alfoldi J."/>
            <person name="Johnson J."/>
            <person name="Berlin A."/>
            <person name="Gnerre S."/>
            <person name="Jaffe D."/>
            <person name="MacCallum I."/>
            <person name="Young S."/>
            <person name="Walker B.J."/>
            <person name="Lander E."/>
            <person name="Lindblad-Toh K."/>
        </authorList>
    </citation>
    <scope>NUCLEOTIDE SEQUENCE [LARGE SCALE GENOMIC DNA]</scope>
    <source>
        <strain evidence="9">Wild caught</strain>
    </source>
</reference>
<dbReference type="GeneTree" id="ENSGT00390000008591"/>
<keyword evidence="5" id="KW-0175">Coiled coil</keyword>
<dbReference type="EMBL" id="AFYH01114477">
    <property type="status" value="NOT_ANNOTATED_CDS"/>
    <property type="molecule type" value="Genomic_DNA"/>
</dbReference>
<feature type="domain" description="Homeobox" evidence="7">
    <location>
        <begin position="1"/>
        <end position="62"/>
    </location>
</feature>
<feature type="compositionally biased region" description="Polar residues" evidence="6">
    <location>
        <begin position="116"/>
        <end position="132"/>
    </location>
</feature>
<comment type="subcellular location">
    <subcellularLocation>
        <location evidence="4">Nucleus</location>
    </subcellularLocation>
</comment>
<keyword evidence="1 4" id="KW-0238">DNA-binding</keyword>
<reference evidence="8" key="3">
    <citation type="submission" date="2025-09" db="UniProtKB">
        <authorList>
            <consortium name="Ensembl"/>
        </authorList>
    </citation>
    <scope>IDENTIFICATION</scope>
</reference>
<feature type="coiled-coil region" evidence="5">
    <location>
        <begin position="600"/>
        <end position="627"/>
    </location>
</feature>
<dbReference type="EMBL" id="AFYH01114475">
    <property type="status" value="NOT_ANNOTATED_CDS"/>
    <property type="molecule type" value="Genomic_DNA"/>
</dbReference>
<keyword evidence="2 4" id="KW-0371">Homeobox</keyword>
<accession>H2ZWG8</accession>
<dbReference type="eggNOG" id="ENOG502QPZG">
    <property type="taxonomic scope" value="Eukaryota"/>
</dbReference>
<dbReference type="SMART" id="SM00389">
    <property type="entry name" value="HOX"/>
    <property type="match status" value="2"/>
</dbReference>
<sequence length="679" mass="75391">MNLRSVFTVEQQRILERYYENGMTNQSKTCFQLILQCAQEAKLDFSVVRTWVGNKRRKMTAKIQADGGPLPSQATPSSVAAEVPARNVPTTPRTPGQQSPRTSPSNDVFVTGVYTAAQSSASRQGATPQTANPALEVPKATSQRPPAWIETELQQHLSLPRQAPFSKNTIMPFSEKNAALLRHPSVASSAGSMYSHAKKSYNVSSVETAEGTPSQKTGWTKQYAAEPAGAQRSLKTKPSNASPLSLVPCGPRASYRDPVRSSQNLEICEVFSLANEQPQRILGGLPPAKPPRQSDSGCFSIAMETGDVDDEYAREEELASMGAELQSYARVSERVAAPPMEVQRTASPLSARNLNRDLPENPLYHNRDYPAQTSTSLQISASALFTSAISSRNNFWPQFTTLNQQNHQRQPQNQNNYQISGNLTVPWITGCSRKRTLQDRTQFSDQDLATLKKYWDNGMTSLGSVCREKIEVVASELSVDCEIVRTWIGNRRRKYRLMGIEVPPPRGGPADFSDQPVSGTPSLATPDEEAATEGDEDNDRNDEVSIYLSEGTAQQEKEPSEAGQQEEVQEKEDDQNATSTDNVKIEVIDDEEDLLSNSDVEQMRALLEYKNEEVRYLENELENHKNQYFNLQTFTRNLVLAIKSNNTEQQQVLLSNLPPEVEELDFSNVVSESDDTSQN</sequence>
<evidence type="ECO:0000313" key="9">
    <source>
        <dbReference type="Proteomes" id="UP000008672"/>
    </source>
</evidence>
<dbReference type="Ensembl" id="ENSLACT00000001752.1">
    <property type="protein sequence ID" value="ENSLACP00000001739.1"/>
    <property type="gene ID" value="ENSLACG00000001553.1"/>
</dbReference>
<name>H2ZWG8_LATCH</name>
<evidence type="ECO:0000256" key="5">
    <source>
        <dbReference type="SAM" id="Coils"/>
    </source>
</evidence>
<dbReference type="EMBL" id="AFYH01114480">
    <property type="status" value="NOT_ANNOTATED_CDS"/>
    <property type="molecule type" value="Genomic_DNA"/>
</dbReference>
<dbReference type="Gene3D" id="1.10.10.60">
    <property type="entry name" value="Homeodomain-like"/>
    <property type="match status" value="2"/>
</dbReference>
<dbReference type="InParanoid" id="H2ZWG8"/>
<dbReference type="GO" id="GO:0005634">
    <property type="term" value="C:nucleus"/>
    <property type="evidence" value="ECO:0007669"/>
    <property type="project" value="UniProtKB-SubCell"/>
</dbReference>
<dbReference type="InterPro" id="IPR009057">
    <property type="entry name" value="Homeodomain-like_sf"/>
</dbReference>
<feature type="region of interest" description="Disordered" evidence="6">
    <location>
        <begin position="62"/>
        <end position="144"/>
    </location>
</feature>
<dbReference type="PANTHER" id="PTHR11636:SF80">
    <property type="entry name" value="HIGHLY DIVERGENT HOMEOBOX"/>
    <property type="match status" value="1"/>
</dbReference>
<evidence type="ECO:0000259" key="7">
    <source>
        <dbReference type="PROSITE" id="PS50071"/>
    </source>
</evidence>
<evidence type="ECO:0000256" key="6">
    <source>
        <dbReference type="SAM" id="MobiDB-lite"/>
    </source>
</evidence>
<feature type="DNA-binding region" description="Homeobox" evidence="4">
    <location>
        <begin position="436"/>
        <end position="499"/>
    </location>
</feature>
<feature type="DNA-binding region" description="Homeobox" evidence="4">
    <location>
        <begin position="3"/>
        <end position="63"/>
    </location>
</feature>
<dbReference type="EMBL" id="AFYH01114479">
    <property type="status" value="NOT_ANNOTATED_CDS"/>
    <property type="molecule type" value="Genomic_DNA"/>
</dbReference>
<evidence type="ECO:0000256" key="1">
    <source>
        <dbReference type="ARBA" id="ARBA00023125"/>
    </source>
</evidence>
<dbReference type="CDD" id="cd00086">
    <property type="entry name" value="homeodomain"/>
    <property type="match status" value="2"/>
</dbReference>